<proteinExistence type="predicted"/>
<protein>
    <submittedName>
        <fullName evidence="2">Uncharacterized protein</fullName>
    </submittedName>
</protein>
<accession>A0A1G6HZE2</accession>
<evidence type="ECO:0000256" key="1">
    <source>
        <dbReference type="SAM" id="Coils"/>
    </source>
</evidence>
<dbReference type="Pfam" id="PF16888">
    <property type="entry name" value="YwqH-like"/>
    <property type="match status" value="1"/>
</dbReference>
<dbReference type="AlphaFoldDB" id="A0A1G6HZE2"/>
<name>A0A1G6HZE2_9BACI</name>
<dbReference type="InterPro" id="IPR031681">
    <property type="entry name" value="YwqH-like"/>
</dbReference>
<dbReference type="EMBL" id="FMYM01000004">
    <property type="protein sequence ID" value="SDB99642.1"/>
    <property type="molecule type" value="Genomic_DNA"/>
</dbReference>
<organism evidence="2 3">
    <name type="scientific">Shouchella lonarensis</name>
    <dbReference type="NCBI Taxonomy" id="1464122"/>
    <lineage>
        <taxon>Bacteria</taxon>
        <taxon>Bacillati</taxon>
        <taxon>Bacillota</taxon>
        <taxon>Bacilli</taxon>
        <taxon>Bacillales</taxon>
        <taxon>Bacillaceae</taxon>
        <taxon>Shouchella</taxon>
    </lineage>
</organism>
<gene>
    <name evidence="2" type="ORF">SAMN05421737_104248</name>
</gene>
<dbReference type="RefSeq" id="WP_090775356.1">
    <property type="nucleotide sequence ID" value="NZ_FMYM01000004.1"/>
</dbReference>
<feature type="coiled-coil region" evidence="1">
    <location>
        <begin position="6"/>
        <end position="43"/>
    </location>
</feature>
<keyword evidence="3" id="KW-1185">Reference proteome</keyword>
<reference evidence="3" key="1">
    <citation type="submission" date="2016-09" db="EMBL/GenBank/DDBJ databases">
        <authorList>
            <person name="Varghese N."/>
            <person name="Submissions S."/>
        </authorList>
    </citation>
    <scope>NUCLEOTIDE SEQUENCE [LARGE SCALE GENOMIC DNA]</scope>
    <source>
        <strain evidence="3">25nlg</strain>
    </source>
</reference>
<evidence type="ECO:0000313" key="3">
    <source>
        <dbReference type="Proteomes" id="UP000242662"/>
    </source>
</evidence>
<evidence type="ECO:0000313" key="2">
    <source>
        <dbReference type="EMBL" id="SDB99642.1"/>
    </source>
</evidence>
<sequence length="137" mass="16222">MYQGRINMRQSQLRNYRNERSRLERAEERLQKAKTQLEASQSVFNDHNSLIRDPQILWEVWKGKEARKQTTDYRSQLGKNHALGGRRIERAIEAVQDALSRAQQGIREYNGAIAWAERDLNTLRKKQRNWLTASQQD</sequence>
<keyword evidence="1" id="KW-0175">Coiled coil</keyword>
<dbReference type="Proteomes" id="UP000242662">
    <property type="component" value="Unassembled WGS sequence"/>
</dbReference>
<dbReference type="STRING" id="1464122.SAMN05421737_104248"/>